<accession>A0ABS8VLT8</accession>
<keyword evidence="2" id="KW-1185">Reference proteome</keyword>
<proteinExistence type="predicted"/>
<sequence>VLIEAPLEQHTEAHDVPLDRRRDDHDTQVIPRPGVCVAGNEEIDVLIKVERFIFPPVDLGQN</sequence>
<organism evidence="1 2">
    <name type="scientific">Datura stramonium</name>
    <name type="common">Jimsonweed</name>
    <name type="synonym">Common thornapple</name>
    <dbReference type="NCBI Taxonomy" id="4076"/>
    <lineage>
        <taxon>Eukaryota</taxon>
        <taxon>Viridiplantae</taxon>
        <taxon>Streptophyta</taxon>
        <taxon>Embryophyta</taxon>
        <taxon>Tracheophyta</taxon>
        <taxon>Spermatophyta</taxon>
        <taxon>Magnoliopsida</taxon>
        <taxon>eudicotyledons</taxon>
        <taxon>Gunneridae</taxon>
        <taxon>Pentapetalae</taxon>
        <taxon>asterids</taxon>
        <taxon>lamiids</taxon>
        <taxon>Solanales</taxon>
        <taxon>Solanaceae</taxon>
        <taxon>Solanoideae</taxon>
        <taxon>Datureae</taxon>
        <taxon>Datura</taxon>
    </lineage>
</organism>
<protein>
    <submittedName>
        <fullName evidence="1">Uncharacterized protein</fullName>
    </submittedName>
</protein>
<reference evidence="1 2" key="1">
    <citation type="journal article" date="2021" name="BMC Genomics">
        <title>Datura genome reveals duplications of psychoactive alkaloid biosynthetic genes and high mutation rate following tissue culture.</title>
        <authorList>
            <person name="Rajewski A."/>
            <person name="Carter-House D."/>
            <person name="Stajich J."/>
            <person name="Litt A."/>
        </authorList>
    </citation>
    <scope>NUCLEOTIDE SEQUENCE [LARGE SCALE GENOMIC DNA]</scope>
    <source>
        <strain evidence="1">AR-01</strain>
    </source>
</reference>
<evidence type="ECO:0000313" key="2">
    <source>
        <dbReference type="Proteomes" id="UP000823775"/>
    </source>
</evidence>
<gene>
    <name evidence="1" type="ORF">HAX54_038671</name>
</gene>
<evidence type="ECO:0000313" key="1">
    <source>
        <dbReference type="EMBL" id="MCE0481172.1"/>
    </source>
</evidence>
<dbReference type="EMBL" id="JACEIK010005296">
    <property type="protein sequence ID" value="MCE0481172.1"/>
    <property type="molecule type" value="Genomic_DNA"/>
</dbReference>
<dbReference type="Proteomes" id="UP000823775">
    <property type="component" value="Unassembled WGS sequence"/>
</dbReference>
<feature type="non-terminal residue" evidence="1">
    <location>
        <position position="62"/>
    </location>
</feature>
<comment type="caution">
    <text evidence="1">The sequence shown here is derived from an EMBL/GenBank/DDBJ whole genome shotgun (WGS) entry which is preliminary data.</text>
</comment>
<name>A0ABS8VLT8_DATST</name>
<feature type="non-terminal residue" evidence="1">
    <location>
        <position position="1"/>
    </location>
</feature>